<dbReference type="Pfam" id="PF02899">
    <property type="entry name" value="Phage_int_SAM_1"/>
    <property type="match status" value="1"/>
</dbReference>
<evidence type="ECO:0000259" key="4">
    <source>
        <dbReference type="Pfam" id="PF02899"/>
    </source>
</evidence>
<dbReference type="PANTHER" id="PTHR34605">
    <property type="entry name" value="PHAGE_INTEGRASE DOMAIN-CONTAINING PROTEIN"/>
    <property type="match status" value="1"/>
</dbReference>
<dbReference type="OrthoDB" id="6149526at2759"/>
<evidence type="ECO:0000313" key="5">
    <source>
        <dbReference type="EMBL" id="CAC5360739.1"/>
    </source>
</evidence>
<dbReference type="PANTHER" id="PTHR34605:SF3">
    <property type="entry name" value="P CELL-TYPE AGGLUTINATION PROTEIN MAP4-LIKE-RELATED"/>
    <property type="match status" value="1"/>
</dbReference>
<dbReference type="Gene3D" id="1.10.443.10">
    <property type="entry name" value="Intergrase catalytic core"/>
    <property type="match status" value="1"/>
</dbReference>
<evidence type="ECO:0000313" key="6">
    <source>
        <dbReference type="Proteomes" id="UP000507470"/>
    </source>
</evidence>
<keyword evidence="6" id="KW-1185">Reference proteome</keyword>
<dbReference type="GO" id="GO:0015074">
    <property type="term" value="P:DNA integration"/>
    <property type="evidence" value="ECO:0007669"/>
    <property type="project" value="InterPro"/>
</dbReference>
<protein>
    <recommendedName>
        <fullName evidence="4">Integrase SAM-like N-terminal domain-containing protein</fullName>
    </recommendedName>
</protein>
<dbReference type="InterPro" id="IPR011010">
    <property type="entry name" value="DNA_brk_join_enz"/>
</dbReference>
<dbReference type="EMBL" id="CACVKT020000572">
    <property type="protein sequence ID" value="CAC5360739.1"/>
    <property type="molecule type" value="Genomic_DNA"/>
</dbReference>
<feature type="signal peptide" evidence="3">
    <location>
        <begin position="1"/>
        <end position="18"/>
    </location>
</feature>
<dbReference type="InterPro" id="IPR004107">
    <property type="entry name" value="Integrase_SAM-like_N"/>
</dbReference>
<dbReference type="InterPro" id="IPR013762">
    <property type="entry name" value="Integrase-like_cat_sf"/>
</dbReference>
<evidence type="ECO:0000256" key="2">
    <source>
        <dbReference type="ARBA" id="ARBA00023172"/>
    </source>
</evidence>
<proteinExistence type="predicted"/>
<dbReference type="SUPFAM" id="SSF47823">
    <property type="entry name" value="lambda integrase-like, N-terminal domain"/>
    <property type="match status" value="1"/>
</dbReference>
<organism evidence="5 6">
    <name type="scientific">Mytilus coruscus</name>
    <name type="common">Sea mussel</name>
    <dbReference type="NCBI Taxonomy" id="42192"/>
    <lineage>
        <taxon>Eukaryota</taxon>
        <taxon>Metazoa</taxon>
        <taxon>Spiralia</taxon>
        <taxon>Lophotrochozoa</taxon>
        <taxon>Mollusca</taxon>
        <taxon>Bivalvia</taxon>
        <taxon>Autobranchia</taxon>
        <taxon>Pteriomorphia</taxon>
        <taxon>Mytilida</taxon>
        <taxon>Mytiloidea</taxon>
        <taxon>Mytilidae</taxon>
        <taxon>Mytilinae</taxon>
        <taxon>Mytilus</taxon>
    </lineage>
</organism>
<keyword evidence="3" id="KW-0732">Signal</keyword>
<gene>
    <name evidence="5" type="ORF">MCOR_3113</name>
</gene>
<dbReference type="InterPro" id="IPR052925">
    <property type="entry name" value="Phage_Integrase-like_Recomb"/>
</dbReference>
<keyword evidence="1" id="KW-0238">DNA-binding</keyword>
<dbReference type="Gene3D" id="1.10.150.130">
    <property type="match status" value="1"/>
</dbReference>
<sequence length="324" mass="37098">MSTISVRVMSVLRLIVYCSLIGNFQFLEPFKDEVNKLLQHSVSSNTMNLYENAIYSFSKFQTSYHIEESWPPPINHIINYVAYLSKNGYSYTTAKTYLSGINHKLKINNWNDYSKSFILEKNVERYAAFGKRVDSRKPINVDVLKRLISILHYVCKSLHEANMFRAAFSLAFFGFMRIGEITRVNKNADNHVVKISDIKFDINSEISVTIMSSKTDQTGCSTTLILSSNDNDDEICVVKTLKDYLHLSPDCQGQLFCHLNQNKLTRFQFLAVLRSALNFLSLKPEEFNTHSFQIGVATTAALEGKTMKKYNPWGDGILILLNYK</sequence>
<dbReference type="InterPro" id="IPR010998">
    <property type="entry name" value="Integrase_recombinase_N"/>
</dbReference>
<feature type="domain" description="Integrase SAM-like N-terminal" evidence="4">
    <location>
        <begin position="39"/>
        <end position="100"/>
    </location>
</feature>
<keyword evidence="2" id="KW-0233">DNA recombination</keyword>
<reference evidence="5 6" key="1">
    <citation type="submission" date="2020-06" db="EMBL/GenBank/DDBJ databases">
        <authorList>
            <person name="Li R."/>
            <person name="Bekaert M."/>
        </authorList>
    </citation>
    <scope>NUCLEOTIDE SEQUENCE [LARGE SCALE GENOMIC DNA]</scope>
    <source>
        <strain evidence="6">wild</strain>
    </source>
</reference>
<evidence type="ECO:0000256" key="3">
    <source>
        <dbReference type="SAM" id="SignalP"/>
    </source>
</evidence>
<accession>A0A6J8A3E2</accession>
<dbReference type="SUPFAM" id="SSF56349">
    <property type="entry name" value="DNA breaking-rejoining enzymes"/>
    <property type="match status" value="1"/>
</dbReference>
<dbReference type="GO" id="GO:0003677">
    <property type="term" value="F:DNA binding"/>
    <property type="evidence" value="ECO:0007669"/>
    <property type="project" value="UniProtKB-KW"/>
</dbReference>
<feature type="chain" id="PRO_5027036033" description="Integrase SAM-like N-terminal domain-containing protein" evidence="3">
    <location>
        <begin position="19"/>
        <end position="324"/>
    </location>
</feature>
<dbReference type="GO" id="GO:0006310">
    <property type="term" value="P:DNA recombination"/>
    <property type="evidence" value="ECO:0007669"/>
    <property type="project" value="UniProtKB-KW"/>
</dbReference>
<evidence type="ECO:0000256" key="1">
    <source>
        <dbReference type="ARBA" id="ARBA00023125"/>
    </source>
</evidence>
<dbReference type="AlphaFoldDB" id="A0A6J8A3E2"/>
<dbReference type="Proteomes" id="UP000507470">
    <property type="component" value="Unassembled WGS sequence"/>
</dbReference>
<name>A0A6J8A3E2_MYTCO</name>